<accession>A0A9P8VUC5</accession>
<organism evidence="2 3">
    <name type="scientific">Thelonectria olida</name>
    <dbReference type="NCBI Taxonomy" id="1576542"/>
    <lineage>
        <taxon>Eukaryota</taxon>
        <taxon>Fungi</taxon>
        <taxon>Dikarya</taxon>
        <taxon>Ascomycota</taxon>
        <taxon>Pezizomycotina</taxon>
        <taxon>Sordariomycetes</taxon>
        <taxon>Hypocreomycetidae</taxon>
        <taxon>Hypocreales</taxon>
        <taxon>Nectriaceae</taxon>
        <taxon>Thelonectria</taxon>
    </lineage>
</organism>
<name>A0A9P8VUC5_9HYPO</name>
<sequence>MSDSSQRTLTWWQSRADFELIQGNHWNFQITQAVAAGQASPESNIIWKSKALAPFTAISWKDRYALNWTATLPLPGVELSIYGNWQPCSKGQVFDLNENGFWAPSRAPGKPGWLSVGNINYKYPGIPGIHIVVGVLDATSGEYSPIFIDSARLPRGSSAEFQPQGKLTWWLESGTHTSQVYLGSKSKTASWDVSNPAHSTGKFEWWTSFIFAEGEWTISEEAPPQQLVMPPPAAFVEESWPLQILLDPFGWMVRFGVVVATDSRSDLVDYLHARLSEYFEGLEIAFGGDDGSSLTITYKAVRGAQVGSFAAIGIIAGSTTDGSKDHINASLKDALMSGKLPQDETWDIMPGSASIDDAPTVEESTVEEA</sequence>
<feature type="region of interest" description="Disordered" evidence="1">
    <location>
        <begin position="347"/>
        <end position="369"/>
    </location>
</feature>
<dbReference type="AlphaFoldDB" id="A0A9P8VUC5"/>
<dbReference type="Proteomes" id="UP000777438">
    <property type="component" value="Unassembled WGS sequence"/>
</dbReference>
<evidence type="ECO:0000313" key="3">
    <source>
        <dbReference type="Proteomes" id="UP000777438"/>
    </source>
</evidence>
<gene>
    <name evidence="2" type="ORF">B0T10DRAFT_520551</name>
</gene>
<evidence type="ECO:0000256" key="1">
    <source>
        <dbReference type="SAM" id="MobiDB-lite"/>
    </source>
</evidence>
<comment type="caution">
    <text evidence="2">The sequence shown here is derived from an EMBL/GenBank/DDBJ whole genome shotgun (WGS) entry which is preliminary data.</text>
</comment>
<evidence type="ECO:0000313" key="2">
    <source>
        <dbReference type="EMBL" id="KAH6877102.1"/>
    </source>
</evidence>
<keyword evidence="3" id="KW-1185">Reference proteome</keyword>
<protein>
    <submittedName>
        <fullName evidence="2">Uncharacterized protein</fullName>
    </submittedName>
</protein>
<reference evidence="2 3" key="1">
    <citation type="journal article" date="2021" name="Nat. Commun.">
        <title>Genetic determinants of endophytism in the Arabidopsis root mycobiome.</title>
        <authorList>
            <person name="Mesny F."/>
            <person name="Miyauchi S."/>
            <person name="Thiergart T."/>
            <person name="Pickel B."/>
            <person name="Atanasova L."/>
            <person name="Karlsson M."/>
            <person name="Huettel B."/>
            <person name="Barry K.W."/>
            <person name="Haridas S."/>
            <person name="Chen C."/>
            <person name="Bauer D."/>
            <person name="Andreopoulos W."/>
            <person name="Pangilinan J."/>
            <person name="LaButti K."/>
            <person name="Riley R."/>
            <person name="Lipzen A."/>
            <person name="Clum A."/>
            <person name="Drula E."/>
            <person name="Henrissat B."/>
            <person name="Kohler A."/>
            <person name="Grigoriev I.V."/>
            <person name="Martin F.M."/>
            <person name="Hacquard S."/>
        </authorList>
    </citation>
    <scope>NUCLEOTIDE SEQUENCE [LARGE SCALE GENOMIC DNA]</scope>
    <source>
        <strain evidence="2 3">MPI-CAGE-CH-0241</strain>
    </source>
</reference>
<dbReference type="EMBL" id="JAGPYM010000031">
    <property type="protein sequence ID" value="KAH6877102.1"/>
    <property type="molecule type" value="Genomic_DNA"/>
</dbReference>
<proteinExistence type="predicted"/>
<dbReference type="OrthoDB" id="3343459at2759"/>